<proteinExistence type="predicted"/>
<dbReference type="EMBL" id="JACIJI010000001">
    <property type="protein sequence ID" value="MBB5717119.1"/>
    <property type="molecule type" value="Genomic_DNA"/>
</dbReference>
<dbReference type="InterPro" id="IPR007420">
    <property type="entry name" value="DUF465"/>
</dbReference>
<dbReference type="AlphaFoldDB" id="A0A840YU90"/>
<gene>
    <name evidence="1" type="ORF">FHR23_000026</name>
</gene>
<name>A0A840YU90_9SPHN</name>
<evidence type="ECO:0000313" key="1">
    <source>
        <dbReference type="EMBL" id="MBB5717119.1"/>
    </source>
</evidence>
<dbReference type="RefSeq" id="WP_184000921.1">
    <property type="nucleotide sequence ID" value="NZ_BAABIF010000004.1"/>
</dbReference>
<evidence type="ECO:0000313" key="2">
    <source>
        <dbReference type="Proteomes" id="UP000554342"/>
    </source>
</evidence>
<dbReference type="InterPro" id="IPR038444">
    <property type="entry name" value="DUF465_sf"/>
</dbReference>
<dbReference type="Proteomes" id="UP000554342">
    <property type="component" value="Unassembled WGS sequence"/>
</dbReference>
<evidence type="ECO:0008006" key="3">
    <source>
        <dbReference type="Google" id="ProtNLM"/>
    </source>
</evidence>
<organism evidence="1 2">
    <name type="scientific">Stakelama sediminis</name>
    <dbReference type="NCBI Taxonomy" id="463200"/>
    <lineage>
        <taxon>Bacteria</taxon>
        <taxon>Pseudomonadati</taxon>
        <taxon>Pseudomonadota</taxon>
        <taxon>Alphaproteobacteria</taxon>
        <taxon>Sphingomonadales</taxon>
        <taxon>Sphingomonadaceae</taxon>
        <taxon>Stakelama</taxon>
    </lineage>
</organism>
<sequence>MDEAVIRANIEQLRVAHRDLDAAIDALLLQGGADQLRLARMKRQKLRIRDEIVILEDQLFPDIIA</sequence>
<keyword evidence="2" id="KW-1185">Reference proteome</keyword>
<dbReference type="Pfam" id="PF04325">
    <property type="entry name" value="DUF465"/>
    <property type="match status" value="1"/>
</dbReference>
<dbReference type="Gene3D" id="6.10.280.50">
    <property type="match status" value="1"/>
</dbReference>
<comment type="caution">
    <text evidence="1">The sequence shown here is derived from an EMBL/GenBank/DDBJ whole genome shotgun (WGS) entry which is preliminary data.</text>
</comment>
<protein>
    <recommendedName>
        <fullName evidence="3">DUF465 domain-containing protein</fullName>
    </recommendedName>
</protein>
<reference evidence="1 2" key="1">
    <citation type="submission" date="2020-08" db="EMBL/GenBank/DDBJ databases">
        <title>Genomic Encyclopedia of Type Strains, Phase IV (KMG-IV): sequencing the most valuable type-strain genomes for metagenomic binning, comparative biology and taxonomic classification.</title>
        <authorList>
            <person name="Goeker M."/>
        </authorList>
    </citation>
    <scope>NUCLEOTIDE SEQUENCE [LARGE SCALE GENOMIC DNA]</scope>
    <source>
        <strain evidence="1 2">DSM 27203</strain>
    </source>
</reference>
<accession>A0A840YU90</accession>